<dbReference type="EMBL" id="JADOTY010000001">
    <property type="protein sequence ID" value="MBG6103486.1"/>
    <property type="molecule type" value="Genomic_DNA"/>
</dbReference>
<evidence type="ECO:0000313" key="6">
    <source>
        <dbReference type="Proteomes" id="UP000631791"/>
    </source>
</evidence>
<dbReference type="Gene3D" id="3.40.50.2000">
    <property type="entry name" value="Glycogen Phosphorylase B"/>
    <property type="match status" value="2"/>
</dbReference>
<dbReference type="Pfam" id="PF13692">
    <property type="entry name" value="Glyco_trans_1_4"/>
    <property type="match status" value="1"/>
</dbReference>
<evidence type="ECO:0000313" key="5">
    <source>
        <dbReference type="EMBL" id="MBG6103486.1"/>
    </source>
</evidence>
<dbReference type="Proteomes" id="UP000631791">
    <property type="component" value="Unassembled WGS sequence"/>
</dbReference>
<dbReference type="RefSeq" id="WP_196922095.1">
    <property type="nucleotide sequence ID" value="NZ_JADOTY010000001.1"/>
</dbReference>
<keyword evidence="2" id="KW-0328">Glycosyltransferase</keyword>
<dbReference type="PANTHER" id="PTHR12526:SF640">
    <property type="entry name" value="COLANIC ACID BIOSYNTHESIS GLYCOSYLTRANSFERASE WCAL-RELATED"/>
    <property type="match status" value="1"/>
</dbReference>
<comment type="caution">
    <text evidence="5">The sequence shown here is derived from an EMBL/GenBank/DDBJ whole genome shotgun (WGS) entry which is preliminary data.</text>
</comment>
<proteinExistence type="inferred from homology"/>
<keyword evidence="3" id="KW-0808">Transferase</keyword>
<gene>
    <name evidence="5" type="ORF">IW249_003900</name>
</gene>
<protein>
    <submittedName>
        <fullName evidence="5">Glycosyltransferase involved in cell wall biosynthesis</fullName>
    </submittedName>
</protein>
<dbReference type="InterPro" id="IPR028098">
    <property type="entry name" value="Glyco_trans_4-like_N"/>
</dbReference>
<evidence type="ECO:0000256" key="3">
    <source>
        <dbReference type="ARBA" id="ARBA00022679"/>
    </source>
</evidence>
<dbReference type="SUPFAM" id="SSF53756">
    <property type="entry name" value="UDP-Glycosyltransferase/glycogen phosphorylase"/>
    <property type="match status" value="1"/>
</dbReference>
<comment type="similarity">
    <text evidence="1">Belongs to the glycosyltransferase group 1 family. Glycosyltransferase 4 subfamily.</text>
</comment>
<reference evidence="5 6" key="1">
    <citation type="submission" date="2020-11" db="EMBL/GenBank/DDBJ databases">
        <title>Sequencing the genomes of 1000 actinobacteria strains.</title>
        <authorList>
            <person name="Klenk H.-P."/>
        </authorList>
    </citation>
    <scope>NUCLEOTIDE SEQUENCE [LARGE SCALE GENOMIC DNA]</scope>
    <source>
        <strain evidence="5 6">DSM 101695</strain>
    </source>
</reference>
<name>A0ABS0K4V1_9ACTN</name>
<evidence type="ECO:0000259" key="4">
    <source>
        <dbReference type="Pfam" id="PF13579"/>
    </source>
</evidence>
<organism evidence="5 6">
    <name type="scientific">Micromonospora vinacea</name>
    <dbReference type="NCBI Taxonomy" id="709878"/>
    <lineage>
        <taxon>Bacteria</taxon>
        <taxon>Bacillati</taxon>
        <taxon>Actinomycetota</taxon>
        <taxon>Actinomycetes</taxon>
        <taxon>Micromonosporales</taxon>
        <taxon>Micromonosporaceae</taxon>
        <taxon>Micromonospora</taxon>
    </lineage>
</organism>
<dbReference type="PANTHER" id="PTHR12526">
    <property type="entry name" value="GLYCOSYLTRANSFERASE"/>
    <property type="match status" value="1"/>
</dbReference>
<sequence length="394" mass="43114">MIRRKGWIAYTGPFSFPWGQAGSRRVNGMACTLAAGGHDVVVVSGAGGPAQPARLDGVDGPGSVSYVGLDEEPASAGRTFSDAAQAFLRRGRRITQWLDAQPTKPSHVFVYGGGAQYMLHLRRWCQRHKVPLIPDIVEWYSLSQLRASYIGPTHLSSKVALRYHYPRCDGVIAISSFLEEHYRCRGVPVLRVPPTLDVEGLTIGERQVDDSLDLSLVYAGTPGRKDLLAAIVQAVDRVDSKGVRIRLRVLGPSVAQVRELLGGPVPTSTEVLGRLAQQEVPAEIRRADFSVLMRRPARFSEAGFPTKFCESLANGTPVIANLTSDLGSYLRTGQEGIVCADYSVENLTEVLLAAARIAPGERGRMRRAARERALRSFDYRAYAEPMNAFLQAVR</sequence>
<feature type="domain" description="Glycosyltransferase subfamily 4-like N-terminal" evidence="4">
    <location>
        <begin position="23"/>
        <end position="191"/>
    </location>
</feature>
<evidence type="ECO:0000256" key="1">
    <source>
        <dbReference type="ARBA" id="ARBA00009481"/>
    </source>
</evidence>
<evidence type="ECO:0000256" key="2">
    <source>
        <dbReference type="ARBA" id="ARBA00022676"/>
    </source>
</evidence>
<accession>A0ABS0K4V1</accession>
<dbReference type="Pfam" id="PF13579">
    <property type="entry name" value="Glyco_trans_4_4"/>
    <property type="match status" value="1"/>
</dbReference>
<keyword evidence="6" id="KW-1185">Reference proteome</keyword>
<dbReference type="CDD" id="cd03801">
    <property type="entry name" value="GT4_PimA-like"/>
    <property type="match status" value="1"/>
</dbReference>